<dbReference type="InterPro" id="IPR050469">
    <property type="entry name" value="Diguanylate_Cyclase"/>
</dbReference>
<sequence length="356" mass="38354">MQWFLQRHDYEWMTEFQNSHPSGKIVRTIVALSMVNISLMAFLSLFAAGGPSGTAATALTLTLSTANIVIAAMWLLLPFPGRIGVVAFALYADIGVAAELSVFDWHNALLGCVLFAVIGAFVTFFLSPRWVVAHLLFASATTVTFAVALYFRGDVDVITLFVQTNVVLLGIMSVPVTSHIFLTTLSADARSSVLDPLTGLLNRRGLDNALEVLWEQGRQEGRCAAVIVVDIDNFKSVNDIHGHDEGDAVICRVAERLTAHVARYGILGRTGGEEYLAAVVTSRLHIDALIHGIRRALHGENDAIPVTVSVGAAILYADSELWATDADTVETASRVADSMMYKAKAAGGNRVATQLI</sequence>
<evidence type="ECO:0000259" key="2">
    <source>
        <dbReference type="PROSITE" id="PS50887"/>
    </source>
</evidence>
<dbReference type="GO" id="GO:0005886">
    <property type="term" value="C:plasma membrane"/>
    <property type="evidence" value="ECO:0007669"/>
    <property type="project" value="TreeGrafter"/>
</dbReference>
<dbReference type="InterPro" id="IPR043128">
    <property type="entry name" value="Rev_trsase/Diguanyl_cyclase"/>
</dbReference>
<dbReference type="InterPro" id="IPR000160">
    <property type="entry name" value="GGDEF_dom"/>
</dbReference>
<evidence type="ECO:0000313" key="3">
    <source>
        <dbReference type="EMBL" id="SNT43715.1"/>
    </source>
</evidence>
<dbReference type="PANTHER" id="PTHR45138:SF9">
    <property type="entry name" value="DIGUANYLATE CYCLASE DGCM-RELATED"/>
    <property type="match status" value="1"/>
</dbReference>
<evidence type="ECO:0000256" key="1">
    <source>
        <dbReference type="SAM" id="Phobius"/>
    </source>
</evidence>
<gene>
    <name evidence="3" type="ORF">SAMN05421642_11982</name>
</gene>
<accession>A0A239MLZ2</accession>
<protein>
    <submittedName>
        <fullName evidence="3">Diguanylate cyclase (GGDEF) domain-containing protein</fullName>
    </submittedName>
</protein>
<dbReference type="Proteomes" id="UP000198327">
    <property type="component" value="Unassembled WGS sequence"/>
</dbReference>
<keyword evidence="1" id="KW-1133">Transmembrane helix</keyword>
<dbReference type="InterPro" id="IPR029787">
    <property type="entry name" value="Nucleotide_cyclase"/>
</dbReference>
<dbReference type="STRING" id="398843.A3K89_24575"/>
<evidence type="ECO:0000313" key="4">
    <source>
        <dbReference type="Proteomes" id="UP000198327"/>
    </source>
</evidence>
<dbReference type="GO" id="GO:0043709">
    <property type="term" value="P:cell adhesion involved in single-species biofilm formation"/>
    <property type="evidence" value="ECO:0007669"/>
    <property type="project" value="TreeGrafter"/>
</dbReference>
<keyword evidence="4" id="KW-1185">Reference proteome</keyword>
<feature type="domain" description="GGDEF" evidence="2">
    <location>
        <begin position="222"/>
        <end position="356"/>
    </location>
</feature>
<dbReference type="PROSITE" id="PS50887">
    <property type="entry name" value="GGDEF"/>
    <property type="match status" value="1"/>
</dbReference>
<dbReference type="SMART" id="SM00267">
    <property type="entry name" value="GGDEF"/>
    <property type="match status" value="1"/>
</dbReference>
<dbReference type="PANTHER" id="PTHR45138">
    <property type="entry name" value="REGULATORY COMPONENTS OF SENSORY TRANSDUCTION SYSTEM"/>
    <property type="match status" value="1"/>
</dbReference>
<dbReference type="GO" id="GO:0052621">
    <property type="term" value="F:diguanylate cyclase activity"/>
    <property type="evidence" value="ECO:0007669"/>
    <property type="project" value="TreeGrafter"/>
</dbReference>
<dbReference type="Pfam" id="PF00990">
    <property type="entry name" value="GGDEF"/>
    <property type="match status" value="1"/>
</dbReference>
<feature type="transmembrane region" description="Helical" evidence="1">
    <location>
        <begin position="108"/>
        <end position="126"/>
    </location>
</feature>
<feature type="transmembrane region" description="Helical" evidence="1">
    <location>
        <begin position="131"/>
        <end position="151"/>
    </location>
</feature>
<dbReference type="Gene3D" id="3.30.70.270">
    <property type="match status" value="1"/>
</dbReference>
<feature type="transmembrane region" description="Helical" evidence="1">
    <location>
        <begin position="29"/>
        <end position="49"/>
    </location>
</feature>
<proteinExistence type="predicted"/>
<dbReference type="RefSeq" id="WP_245866147.1">
    <property type="nucleotide sequence ID" value="NZ_FZOW01000019.1"/>
</dbReference>
<keyword evidence="1" id="KW-0812">Transmembrane</keyword>
<organism evidence="3 4">
    <name type="scientific">Rhodococcoides kyotonense</name>
    <dbReference type="NCBI Taxonomy" id="398843"/>
    <lineage>
        <taxon>Bacteria</taxon>
        <taxon>Bacillati</taxon>
        <taxon>Actinomycetota</taxon>
        <taxon>Actinomycetes</taxon>
        <taxon>Mycobacteriales</taxon>
        <taxon>Nocardiaceae</taxon>
        <taxon>Rhodococcoides</taxon>
    </lineage>
</organism>
<dbReference type="AlphaFoldDB" id="A0A239MLZ2"/>
<dbReference type="EMBL" id="FZOW01000019">
    <property type="protein sequence ID" value="SNT43715.1"/>
    <property type="molecule type" value="Genomic_DNA"/>
</dbReference>
<feature type="transmembrane region" description="Helical" evidence="1">
    <location>
        <begin position="157"/>
        <end position="182"/>
    </location>
</feature>
<keyword evidence="1" id="KW-0472">Membrane</keyword>
<reference evidence="4" key="1">
    <citation type="submission" date="2017-06" db="EMBL/GenBank/DDBJ databases">
        <authorList>
            <person name="Varghese N."/>
            <person name="Submissions S."/>
        </authorList>
    </citation>
    <scope>NUCLEOTIDE SEQUENCE [LARGE SCALE GENOMIC DNA]</scope>
    <source>
        <strain evidence="4">JCM 23211</strain>
    </source>
</reference>
<name>A0A239MLZ2_9NOCA</name>
<dbReference type="GO" id="GO:1902201">
    <property type="term" value="P:negative regulation of bacterial-type flagellum-dependent cell motility"/>
    <property type="evidence" value="ECO:0007669"/>
    <property type="project" value="TreeGrafter"/>
</dbReference>
<dbReference type="CDD" id="cd01949">
    <property type="entry name" value="GGDEF"/>
    <property type="match status" value="1"/>
</dbReference>
<dbReference type="SUPFAM" id="SSF55073">
    <property type="entry name" value="Nucleotide cyclase"/>
    <property type="match status" value="1"/>
</dbReference>
<dbReference type="NCBIfam" id="TIGR00254">
    <property type="entry name" value="GGDEF"/>
    <property type="match status" value="1"/>
</dbReference>